<reference evidence="17" key="1">
    <citation type="submission" date="2020-08" db="EMBL/GenBank/DDBJ databases">
        <title>Genome public.</title>
        <authorList>
            <person name="Liu C."/>
            <person name="Sun Q."/>
        </authorList>
    </citation>
    <scope>NUCLEOTIDE SEQUENCE</scope>
    <source>
        <strain evidence="17">NSJ-55</strain>
    </source>
</reference>
<keyword evidence="6" id="KW-0808">Transferase</keyword>
<keyword evidence="10" id="KW-0067">ATP-binding</keyword>
<dbReference type="InterPro" id="IPR036097">
    <property type="entry name" value="HisK_dim/P_sf"/>
</dbReference>
<dbReference type="EC" id="2.7.13.3" evidence="3"/>
<evidence type="ECO:0000256" key="5">
    <source>
        <dbReference type="ARBA" id="ARBA00022553"/>
    </source>
</evidence>
<evidence type="ECO:0000256" key="11">
    <source>
        <dbReference type="ARBA" id="ARBA00022989"/>
    </source>
</evidence>
<dbReference type="SUPFAM" id="SSF47384">
    <property type="entry name" value="Homodimeric domain of signal transducing histidine kinase"/>
    <property type="match status" value="1"/>
</dbReference>
<evidence type="ECO:0000256" key="14">
    <source>
        <dbReference type="SAM" id="Phobius"/>
    </source>
</evidence>
<accession>A0A923LKL7</accession>
<dbReference type="PROSITE" id="PS50109">
    <property type="entry name" value="HIS_KIN"/>
    <property type="match status" value="1"/>
</dbReference>
<dbReference type="GO" id="GO:0000155">
    <property type="term" value="F:phosphorelay sensor kinase activity"/>
    <property type="evidence" value="ECO:0007669"/>
    <property type="project" value="InterPro"/>
</dbReference>
<dbReference type="CDD" id="cd00082">
    <property type="entry name" value="HisKA"/>
    <property type="match status" value="1"/>
</dbReference>
<dbReference type="InterPro" id="IPR003661">
    <property type="entry name" value="HisK_dim/P_dom"/>
</dbReference>
<dbReference type="SUPFAM" id="SSF55874">
    <property type="entry name" value="ATPase domain of HSP90 chaperone/DNA topoisomerase II/histidine kinase"/>
    <property type="match status" value="1"/>
</dbReference>
<feature type="transmembrane region" description="Helical" evidence="14">
    <location>
        <begin position="12"/>
        <end position="29"/>
    </location>
</feature>
<dbReference type="AlphaFoldDB" id="A0A923LKL7"/>
<dbReference type="InterPro" id="IPR003660">
    <property type="entry name" value="HAMP_dom"/>
</dbReference>
<feature type="transmembrane region" description="Helical" evidence="14">
    <location>
        <begin position="159"/>
        <end position="182"/>
    </location>
</feature>
<dbReference type="Pfam" id="PF00512">
    <property type="entry name" value="HisKA"/>
    <property type="match status" value="1"/>
</dbReference>
<dbReference type="SMART" id="SM00304">
    <property type="entry name" value="HAMP"/>
    <property type="match status" value="1"/>
</dbReference>
<evidence type="ECO:0000256" key="7">
    <source>
        <dbReference type="ARBA" id="ARBA00022692"/>
    </source>
</evidence>
<dbReference type="InterPro" id="IPR050398">
    <property type="entry name" value="HssS/ArlS-like"/>
</dbReference>
<evidence type="ECO:0000259" key="16">
    <source>
        <dbReference type="PROSITE" id="PS50885"/>
    </source>
</evidence>
<comment type="catalytic activity">
    <reaction evidence="1">
        <text>ATP + protein L-histidine = ADP + protein N-phospho-L-histidine.</text>
        <dbReference type="EC" id="2.7.13.3"/>
    </reaction>
</comment>
<keyword evidence="13 14" id="KW-0472">Membrane</keyword>
<dbReference type="InterPro" id="IPR036890">
    <property type="entry name" value="HATPase_C_sf"/>
</dbReference>
<dbReference type="EMBL" id="JACOPF010000003">
    <property type="protein sequence ID" value="MBC5689974.1"/>
    <property type="molecule type" value="Genomic_DNA"/>
</dbReference>
<keyword evidence="9 17" id="KW-0418">Kinase</keyword>
<evidence type="ECO:0000256" key="9">
    <source>
        <dbReference type="ARBA" id="ARBA00022777"/>
    </source>
</evidence>
<evidence type="ECO:0000256" key="10">
    <source>
        <dbReference type="ARBA" id="ARBA00022840"/>
    </source>
</evidence>
<evidence type="ECO:0000256" key="2">
    <source>
        <dbReference type="ARBA" id="ARBA00004651"/>
    </source>
</evidence>
<gene>
    <name evidence="17" type="ORF">H8S37_13740</name>
</gene>
<dbReference type="SMART" id="SM00388">
    <property type="entry name" value="HisKA"/>
    <property type="match status" value="1"/>
</dbReference>
<evidence type="ECO:0000256" key="8">
    <source>
        <dbReference type="ARBA" id="ARBA00022741"/>
    </source>
</evidence>
<keyword evidence="4" id="KW-1003">Cell membrane</keyword>
<dbReference type="SUPFAM" id="SSF158472">
    <property type="entry name" value="HAMP domain-like"/>
    <property type="match status" value="1"/>
</dbReference>
<proteinExistence type="predicted"/>
<keyword evidence="5" id="KW-0597">Phosphoprotein</keyword>
<evidence type="ECO:0000313" key="18">
    <source>
        <dbReference type="Proteomes" id="UP000652477"/>
    </source>
</evidence>
<keyword evidence="8" id="KW-0547">Nucleotide-binding</keyword>
<feature type="domain" description="Histidine kinase" evidence="15">
    <location>
        <begin position="250"/>
        <end position="444"/>
    </location>
</feature>
<evidence type="ECO:0000256" key="13">
    <source>
        <dbReference type="ARBA" id="ARBA00023136"/>
    </source>
</evidence>
<dbReference type="Gene3D" id="3.30.565.10">
    <property type="entry name" value="Histidine kinase-like ATPase, C-terminal domain"/>
    <property type="match status" value="1"/>
</dbReference>
<keyword evidence="18" id="KW-1185">Reference proteome</keyword>
<evidence type="ECO:0000256" key="4">
    <source>
        <dbReference type="ARBA" id="ARBA00022475"/>
    </source>
</evidence>
<keyword evidence="12" id="KW-0902">Two-component regulatory system</keyword>
<evidence type="ECO:0000256" key="3">
    <source>
        <dbReference type="ARBA" id="ARBA00012438"/>
    </source>
</evidence>
<name>A0A923LKL7_9FIRM</name>
<sequence length="444" mass="51120">MVKIKIRLKLIGIVLLMAAFSLLLYLYLWKNQDRVCEFMEQYGIIQKWDEKAFLDKVAQEALKYTVPETEVDITEEAYKEMQPFFDSVCDTYTSVSIYGEDDGLFRIGRAAPVLNKLLYRSILANGTDILGEIHAYTPVEFQNGTYEVAYACYYRTQYVYPYVVVSICLCVLIFTTGIFIFANRLIKRILTIKREVLLMASGDLSHPVPKCGNDEIGVLAEELNGLRTALDDNIQKEAASRKANQDLITAMSHDLRTPLTILQGYLEVLKLKRYGPDMAEEYINRCLQKTKDIKEMTDRMFEYALVFEETESPELKSIPYNVIYNVLNENCDFITLAGFKVERKIIRTEGALLGDEMMLKRIFSNLFSNILKYGEKKNPVIVRCQIKSGKMEVFLINTVKAEHAEIESNRIGLKSTEKMVQLHRGQLYQSEENNIYTVQIQLEV</sequence>
<comment type="subcellular location">
    <subcellularLocation>
        <location evidence="2">Cell membrane</location>
        <topology evidence="2">Multi-pass membrane protein</topology>
    </subcellularLocation>
</comment>
<dbReference type="RefSeq" id="WP_186876635.1">
    <property type="nucleotide sequence ID" value="NZ_JACOPF010000003.1"/>
</dbReference>
<keyword evidence="7 14" id="KW-0812">Transmembrane</keyword>
<dbReference type="Pfam" id="PF00672">
    <property type="entry name" value="HAMP"/>
    <property type="match status" value="1"/>
</dbReference>
<evidence type="ECO:0000256" key="12">
    <source>
        <dbReference type="ARBA" id="ARBA00023012"/>
    </source>
</evidence>
<dbReference type="InterPro" id="IPR005467">
    <property type="entry name" value="His_kinase_dom"/>
</dbReference>
<dbReference type="Gene3D" id="1.10.287.130">
    <property type="match status" value="1"/>
</dbReference>
<dbReference type="Gene3D" id="6.10.340.10">
    <property type="match status" value="1"/>
</dbReference>
<evidence type="ECO:0000259" key="15">
    <source>
        <dbReference type="PROSITE" id="PS50109"/>
    </source>
</evidence>
<dbReference type="PANTHER" id="PTHR45528:SF1">
    <property type="entry name" value="SENSOR HISTIDINE KINASE CPXA"/>
    <property type="match status" value="1"/>
</dbReference>
<feature type="domain" description="HAMP" evidence="16">
    <location>
        <begin position="183"/>
        <end position="235"/>
    </location>
</feature>
<evidence type="ECO:0000256" key="1">
    <source>
        <dbReference type="ARBA" id="ARBA00000085"/>
    </source>
</evidence>
<comment type="caution">
    <text evidence="17">The sequence shown here is derived from an EMBL/GenBank/DDBJ whole genome shotgun (WGS) entry which is preliminary data.</text>
</comment>
<evidence type="ECO:0000313" key="17">
    <source>
        <dbReference type="EMBL" id="MBC5689974.1"/>
    </source>
</evidence>
<dbReference type="GO" id="GO:0005886">
    <property type="term" value="C:plasma membrane"/>
    <property type="evidence" value="ECO:0007669"/>
    <property type="project" value="UniProtKB-SubCell"/>
</dbReference>
<dbReference type="GO" id="GO:0005524">
    <property type="term" value="F:ATP binding"/>
    <property type="evidence" value="ECO:0007669"/>
    <property type="project" value="UniProtKB-KW"/>
</dbReference>
<dbReference type="Proteomes" id="UP000652477">
    <property type="component" value="Unassembled WGS sequence"/>
</dbReference>
<protein>
    <recommendedName>
        <fullName evidence="3">histidine kinase</fullName>
        <ecNumber evidence="3">2.7.13.3</ecNumber>
    </recommendedName>
</protein>
<evidence type="ECO:0000256" key="6">
    <source>
        <dbReference type="ARBA" id="ARBA00022679"/>
    </source>
</evidence>
<organism evidence="17 18">
    <name type="scientific">Mediterraneibacter hominis</name>
    <dbReference type="NCBI Taxonomy" id="2763054"/>
    <lineage>
        <taxon>Bacteria</taxon>
        <taxon>Bacillati</taxon>
        <taxon>Bacillota</taxon>
        <taxon>Clostridia</taxon>
        <taxon>Lachnospirales</taxon>
        <taxon>Lachnospiraceae</taxon>
        <taxon>Mediterraneibacter</taxon>
    </lineage>
</organism>
<dbReference type="PROSITE" id="PS50885">
    <property type="entry name" value="HAMP"/>
    <property type="match status" value="1"/>
</dbReference>
<keyword evidence="11 14" id="KW-1133">Transmembrane helix</keyword>
<dbReference type="CDD" id="cd06225">
    <property type="entry name" value="HAMP"/>
    <property type="match status" value="1"/>
</dbReference>
<dbReference type="PANTHER" id="PTHR45528">
    <property type="entry name" value="SENSOR HISTIDINE KINASE CPXA"/>
    <property type="match status" value="1"/>
</dbReference>